<sequence>MLYTSLPSSCVLFKASFQSLIGSVARYKSSSDFEMQLLNSTQYDGNSFRTSA</sequence>
<dbReference type="EMBL" id="JAUEIF010000004">
    <property type="protein sequence ID" value="MDN0025036.1"/>
    <property type="molecule type" value="Genomic_DNA"/>
</dbReference>
<dbReference type="Proteomes" id="UP001168478">
    <property type="component" value="Unassembled WGS sequence"/>
</dbReference>
<evidence type="ECO:0000313" key="1">
    <source>
        <dbReference type="EMBL" id="MDN0023161.1"/>
    </source>
</evidence>
<keyword evidence="3" id="KW-1185">Reference proteome</keyword>
<dbReference type="RefSeq" id="WP_289825622.1">
    <property type="nucleotide sequence ID" value="NZ_JAUEIE010000009.1"/>
</dbReference>
<proteinExistence type="predicted"/>
<protein>
    <submittedName>
        <fullName evidence="2">Uncharacterized protein</fullName>
    </submittedName>
</protein>
<dbReference type="EMBL" id="JAUEIE010000009">
    <property type="protein sequence ID" value="MDN0023161.1"/>
    <property type="molecule type" value="Genomic_DNA"/>
</dbReference>
<dbReference type="Proteomes" id="UP001167831">
    <property type="component" value="Unassembled WGS sequence"/>
</dbReference>
<evidence type="ECO:0000313" key="2">
    <source>
        <dbReference type="EMBL" id="MDN0025036.1"/>
    </source>
</evidence>
<evidence type="ECO:0000313" key="4">
    <source>
        <dbReference type="Proteomes" id="UP001168478"/>
    </source>
</evidence>
<organism evidence="2 4">
    <name type="scientific">Leyella lascolaii</name>
    <dbReference type="NCBI Taxonomy" id="1776379"/>
    <lineage>
        <taxon>Bacteria</taxon>
        <taxon>Pseudomonadati</taxon>
        <taxon>Bacteroidota</taxon>
        <taxon>Bacteroidia</taxon>
        <taxon>Bacteroidales</taxon>
        <taxon>Prevotellaceae</taxon>
        <taxon>Leyella</taxon>
    </lineage>
</organism>
<comment type="caution">
    <text evidence="2">The sequence shown here is derived from an EMBL/GenBank/DDBJ whole genome shotgun (WGS) entry which is preliminary data.</text>
</comment>
<dbReference type="AlphaFoldDB" id="A0AAW7JT73"/>
<evidence type="ECO:0000313" key="3">
    <source>
        <dbReference type="Proteomes" id="UP001167831"/>
    </source>
</evidence>
<gene>
    <name evidence="1" type="ORF">QVN81_09040</name>
    <name evidence="2" type="ORF">QVN84_05820</name>
</gene>
<accession>A0AAW7JT73</accession>
<reference evidence="2" key="2">
    <citation type="submission" date="2023-08" db="EMBL/GenBank/DDBJ databases">
        <title>Identification and characterization of horizontal gene transfer across gut microbiota members of farm animals based on homology search.</title>
        <authorList>
            <person name="Schwarzerova J."/>
            <person name="Nykrynova M."/>
            <person name="Jureckova K."/>
            <person name="Cejkova D."/>
            <person name="Rychlik I."/>
        </authorList>
    </citation>
    <scope>NUCLEOTIDE SEQUENCE</scope>
    <source>
        <strain evidence="2">ET15</strain>
        <strain evidence="1">ET37</strain>
    </source>
</reference>
<reference evidence="2" key="1">
    <citation type="submission" date="2023-06" db="EMBL/GenBank/DDBJ databases">
        <authorList>
            <person name="Zeman M."/>
            <person name="Kubasova T."/>
            <person name="Jahodarova E."/>
            <person name="Nykrynova M."/>
            <person name="Rychlik I."/>
        </authorList>
    </citation>
    <scope>NUCLEOTIDE SEQUENCE</scope>
    <source>
        <strain evidence="2">ET15</strain>
        <strain evidence="1">ET37</strain>
    </source>
</reference>
<name>A0AAW7JT73_9BACT</name>